<dbReference type="InterPro" id="IPR036676">
    <property type="entry name" value="PurM-like_C_sf"/>
</dbReference>
<gene>
    <name evidence="4" type="primary">hypE</name>
    <name evidence="4" type="ORF">MFMK1_002614</name>
</gene>
<dbReference type="SUPFAM" id="SSF56042">
    <property type="entry name" value="PurM C-terminal domain-like"/>
    <property type="match status" value="1"/>
</dbReference>
<sequence>MKRDKITLAHGSGGKLSQRLIEEVIYPAFGSNGGHELLDAASFTAWGKMAFTTDSFVISPLFFSGGDIGKLAACGTINDLAVSGAEPLFLSVGLIIEEGFEISKLQKILQSLANTAETAGAAVVTGDTKVVERGNADKLYINTAGIGLISPGTQLGPANIEVGDVIIVSGTMGDHGMAVLSCREGLSFETVLTSDCAALNGLVEAVSRTGSIVCMRDPTRGGLATTLCELAEQSGTVMEIIEDQVPVKPAVTLGCAMLGMDPLYLANEGKVIIIAKNQSKEKVLTAVKGHPLGSDAQIIGKVTGRDQGGAVLLETTVGAKRLLRRLEGEHLPRIC</sequence>
<evidence type="ECO:0000313" key="5">
    <source>
        <dbReference type="Proteomes" id="UP001329915"/>
    </source>
</evidence>
<comment type="similarity">
    <text evidence="1">Belongs to the HypE family.</text>
</comment>
<evidence type="ECO:0000256" key="1">
    <source>
        <dbReference type="ARBA" id="ARBA00006243"/>
    </source>
</evidence>
<dbReference type="InterPro" id="IPR010918">
    <property type="entry name" value="PurM-like_C_dom"/>
</dbReference>
<dbReference type="SUPFAM" id="SSF55326">
    <property type="entry name" value="PurM N-terminal domain-like"/>
    <property type="match status" value="1"/>
</dbReference>
<evidence type="ECO:0000259" key="3">
    <source>
        <dbReference type="Pfam" id="PF02769"/>
    </source>
</evidence>
<evidence type="ECO:0000259" key="2">
    <source>
        <dbReference type="Pfam" id="PF00586"/>
    </source>
</evidence>
<dbReference type="AlphaFoldDB" id="A0AAU0URD8"/>
<accession>A0AAU0URD8</accession>
<organism evidence="4 5">
    <name type="scientific">Metallumcola ferriviriculae</name>
    <dbReference type="NCBI Taxonomy" id="3039180"/>
    <lineage>
        <taxon>Bacteria</taxon>
        <taxon>Bacillati</taxon>
        <taxon>Bacillota</taxon>
        <taxon>Clostridia</taxon>
        <taxon>Neomoorellales</taxon>
        <taxon>Desulfitibacteraceae</taxon>
        <taxon>Metallumcola</taxon>
    </lineage>
</organism>
<dbReference type="PANTHER" id="PTHR30303:SF0">
    <property type="entry name" value="CARBAMOYL DEHYDRATASE HYPE"/>
    <property type="match status" value="1"/>
</dbReference>
<feature type="domain" description="PurM-like N-terminal" evidence="2">
    <location>
        <begin position="45"/>
        <end position="149"/>
    </location>
</feature>
<dbReference type="Proteomes" id="UP001329915">
    <property type="component" value="Chromosome"/>
</dbReference>
<dbReference type="Pfam" id="PF02769">
    <property type="entry name" value="AIRS_C"/>
    <property type="match status" value="1"/>
</dbReference>
<protein>
    <submittedName>
        <fullName evidence="4">Hydrogenase expression/formation protein HypE</fullName>
    </submittedName>
</protein>
<dbReference type="GO" id="GO:0051604">
    <property type="term" value="P:protein maturation"/>
    <property type="evidence" value="ECO:0007669"/>
    <property type="project" value="TreeGrafter"/>
</dbReference>
<dbReference type="Gene3D" id="3.90.650.10">
    <property type="entry name" value="PurM-like C-terminal domain"/>
    <property type="match status" value="1"/>
</dbReference>
<dbReference type="EMBL" id="CP121694">
    <property type="protein sequence ID" value="WRO22775.1"/>
    <property type="molecule type" value="Genomic_DNA"/>
</dbReference>
<evidence type="ECO:0000313" key="4">
    <source>
        <dbReference type="EMBL" id="WRO22775.1"/>
    </source>
</evidence>
<dbReference type="NCBIfam" id="TIGR02124">
    <property type="entry name" value="hypE"/>
    <property type="match status" value="1"/>
</dbReference>
<dbReference type="Pfam" id="PF00586">
    <property type="entry name" value="AIRS"/>
    <property type="match status" value="1"/>
</dbReference>
<proteinExistence type="inferred from homology"/>
<dbReference type="InterPro" id="IPR036921">
    <property type="entry name" value="PurM-like_N_sf"/>
</dbReference>
<reference evidence="4 5" key="1">
    <citation type="submission" date="2023-04" db="EMBL/GenBank/DDBJ databases">
        <authorList>
            <person name="Hsu D."/>
        </authorList>
    </citation>
    <scope>NUCLEOTIDE SEQUENCE [LARGE SCALE GENOMIC DNA]</scope>
    <source>
        <strain evidence="4 5">MK1</strain>
    </source>
</reference>
<dbReference type="Gene3D" id="3.30.1330.10">
    <property type="entry name" value="PurM-like, N-terminal domain"/>
    <property type="match status" value="1"/>
</dbReference>
<dbReference type="RefSeq" id="WP_366922173.1">
    <property type="nucleotide sequence ID" value="NZ_CP121694.1"/>
</dbReference>
<feature type="domain" description="PurM-like C-terminal" evidence="3">
    <location>
        <begin position="161"/>
        <end position="309"/>
    </location>
</feature>
<name>A0AAU0URD8_9FIRM</name>
<dbReference type="CDD" id="cd02197">
    <property type="entry name" value="HypE"/>
    <property type="match status" value="1"/>
</dbReference>
<dbReference type="InterPro" id="IPR011854">
    <property type="entry name" value="HypE"/>
</dbReference>
<dbReference type="PANTHER" id="PTHR30303">
    <property type="entry name" value="HYDROGENASE ISOENZYMES FORMATION PROTEIN HYPE"/>
    <property type="match status" value="1"/>
</dbReference>
<keyword evidence="5" id="KW-1185">Reference proteome</keyword>
<dbReference type="PIRSF" id="PIRSF005644">
    <property type="entry name" value="Hdrgns_mtr_HypE"/>
    <property type="match status" value="1"/>
</dbReference>
<dbReference type="InterPro" id="IPR016188">
    <property type="entry name" value="PurM-like_N"/>
</dbReference>
<dbReference type="KEGG" id="dbc:MFMK1_002614"/>